<protein>
    <submittedName>
        <fullName evidence="1">Uncharacterized protein</fullName>
    </submittedName>
</protein>
<proteinExistence type="predicted"/>
<dbReference type="AlphaFoldDB" id="A0A1Q3ETX0"/>
<sequence length="288" mass="31831">MFTLDTMAFSVSNISNAPISSYSRSYQHSHTRRSVQLSITVIRLVLIAVLVGVCAASPVARASGDASSIPKQSQTSFGDRILKHFNVGPKEVVVGYAWVKAGATTRVSPKEILEVEISDVESWAGSHAADSDTGSSKEPGQNAARKALERLEILLKSLEKINTIKYNYFFPSPNYFDDLVPLGKGWAQLRKLNKLDMVYIPETVDTKHKMIKKHIESHKDKKAKLSAVTVLAELGGGHYVLLVPSSGKFRFEVSFEVKATDLPAARWEALDGVKKQQKLQRGIPKQFF</sequence>
<comment type="caution">
    <text evidence="1">The sequence shown here is derived from an EMBL/GenBank/DDBJ whole genome shotgun (WGS) entry which is preliminary data.</text>
</comment>
<gene>
    <name evidence="1" type="ORF">LENED_012900</name>
</gene>
<dbReference type="Proteomes" id="UP000188533">
    <property type="component" value="Unassembled WGS sequence"/>
</dbReference>
<accession>A0A1Q3ETX0</accession>
<evidence type="ECO:0000313" key="1">
    <source>
        <dbReference type="EMBL" id="GAW10612.1"/>
    </source>
</evidence>
<reference evidence="1 2" key="2">
    <citation type="submission" date="2017-02" db="EMBL/GenBank/DDBJ databases">
        <title>A genome survey and senescence transcriptome analysis in Lentinula edodes.</title>
        <authorList>
            <person name="Sakamoto Y."/>
            <person name="Nakade K."/>
            <person name="Sato S."/>
            <person name="Yoshida Y."/>
            <person name="Miyazaki K."/>
            <person name="Natsume S."/>
            <person name="Konno N."/>
        </authorList>
    </citation>
    <scope>NUCLEOTIDE SEQUENCE [LARGE SCALE GENOMIC DNA]</scope>
    <source>
        <strain evidence="1 2">NBRC 111202</strain>
    </source>
</reference>
<evidence type="ECO:0000313" key="2">
    <source>
        <dbReference type="Proteomes" id="UP000188533"/>
    </source>
</evidence>
<organism evidence="1 2">
    <name type="scientific">Lentinula edodes</name>
    <name type="common">Shiitake mushroom</name>
    <name type="synonym">Lentinus edodes</name>
    <dbReference type="NCBI Taxonomy" id="5353"/>
    <lineage>
        <taxon>Eukaryota</taxon>
        <taxon>Fungi</taxon>
        <taxon>Dikarya</taxon>
        <taxon>Basidiomycota</taxon>
        <taxon>Agaricomycotina</taxon>
        <taxon>Agaricomycetes</taxon>
        <taxon>Agaricomycetidae</taxon>
        <taxon>Agaricales</taxon>
        <taxon>Marasmiineae</taxon>
        <taxon>Omphalotaceae</taxon>
        <taxon>Lentinula</taxon>
    </lineage>
</organism>
<name>A0A1Q3ETX0_LENED</name>
<reference evidence="1 2" key="1">
    <citation type="submission" date="2016-08" db="EMBL/GenBank/DDBJ databases">
        <authorList>
            <consortium name="Lentinula edodes genome sequencing consortium"/>
            <person name="Sakamoto Y."/>
            <person name="Nakade K."/>
            <person name="Sato S."/>
            <person name="Yoshida Y."/>
            <person name="Miyazaki K."/>
            <person name="Natsume S."/>
            <person name="Konno N."/>
        </authorList>
    </citation>
    <scope>NUCLEOTIDE SEQUENCE [LARGE SCALE GENOMIC DNA]</scope>
    <source>
        <strain evidence="1 2">NBRC 111202</strain>
    </source>
</reference>
<dbReference type="EMBL" id="BDGU01001940">
    <property type="protein sequence ID" value="GAW10612.1"/>
    <property type="molecule type" value="Genomic_DNA"/>
</dbReference>
<keyword evidence="2" id="KW-1185">Reference proteome</keyword>